<organism evidence="1 2">
    <name type="scientific">Dichanthelium oligosanthes</name>
    <dbReference type="NCBI Taxonomy" id="888268"/>
    <lineage>
        <taxon>Eukaryota</taxon>
        <taxon>Viridiplantae</taxon>
        <taxon>Streptophyta</taxon>
        <taxon>Embryophyta</taxon>
        <taxon>Tracheophyta</taxon>
        <taxon>Spermatophyta</taxon>
        <taxon>Magnoliopsida</taxon>
        <taxon>Liliopsida</taxon>
        <taxon>Poales</taxon>
        <taxon>Poaceae</taxon>
        <taxon>PACMAD clade</taxon>
        <taxon>Panicoideae</taxon>
        <taxon>Panicodae</taxon>
        <taxon>Paniceae</taxon>
        <taxon>Dichantheliinae</taxon>
        <taxon>Dichanthelium</taxon>
    </lineage>
</organism>
<gene>
    <name evidence="1" type="ORF">BAE44_0010338</name>
</gene>
<reference evidence="1 2" key="1">
    <citation type="submission" date="2016-09" db="EMBL/GenBank/DDBJ databases">
        <title>The draft genome of Dichanthelium oligosanthes: A C3 panicoid grass species.</title>
        <authorList>
            <person name="Studer A.J."/>
            <person name="Schnable J.C."/>
            <person name="Brutnell T.P."/>
        </authorList>
    </citation>
    <scope>NUCLEOTIDE SEQUENCE [LARGE SCALE GENOMIC DNA]</scope>
    <source>
        <strain evidence="2">cv. Kellogg 1175</strain>
        <tissue evidence="1">Leaf</tissue>
    </source>
</reference>
<name>A0A1E5VU40_9POAL</name>
<dbReference type="Proteomes" id="UP000095767">
    <property type="component" value="Unassembled WGS sequence"/>
</dbReference>
<evidence type="ECO:0000313" key="2">
    <source>
        <dbReference type="Proteomes" id="UP000095767"/>
    </source>
</evidence>
<protein>
    <submittedName>
        <fullName evidence="1">Uncharacterized protein</fullName>
    </submittedName>
</protein>
<dbReference type="EMBL" id="LWDX02029508">
    <property type="protein sequence ID" value="OEL28643.1"/>
    <property type="molecule type" value="Genomic_DNA"/>
</dbReference>
<sequence length="114" mass="12495">MKSLQNDQKIIAAWNGELQELHEAIGYVVDVLVPNEDPKAPTPLLDHLKAMPNRVKSLMKKTTASCARLNMGSHWLALNLKPVGIGMGCASEKFDNLMEEVTPIADKVATTLDL</sequence>
<dbReference type="AlphaFoldDB" id="A0A1E5VU40"/>
<comment type="caution">
    <text evidence="1">The sequence shown here is derived from an EMBL/GenBank/DDBJ whole genome shotgun (WGS) entry which is preliminary data.</text>
</comment>
<evidence type="ECO:0000313" key="1">
    <source>
        <dbReference type="EMBL" id="OEL28643.1"/>
    </source>
</evidence>
<accession>A0A1E5VU40</accession>
<keyword evidence="2" id="KW-1185">Reference proteome</keyword>
<proteinExistence type="predicted"/>